<protein>
    <submittedName>
        <fullName evidence="1">Uncharacterized protein</fullName>
    </submittedName>
</protein>
<name>A0A8S3TT48_MYTED</name>
<sequence length="183" mass="21065">MHCIPVQCQCTSNDIIGEQRTQDEDDEDYDGDAVNAVLNFHNEYRFDCCGFIYLWEIYVRRNAITPINVKVQVWYDSGALWTLRGENIFEAYDDRNENTMTVTAGSRIRVFNDDYIGFYEYAGSVITYDDNGDGDDYKTATFASDQTTFNWDTVTLGTRRDHAIHARITPSIISPSLFVFLLL</sequence>
<proteinExistence type="predicted"/>
<dbReference type="AlphaFoldDB" id="A0A8S3TT48"/>
<dbReference type="OrthoDB" id="6086648at2759"/>
<organism evidence="1 2">
    <name type="scientific">Mytilus edulis</name>
    <name type="common">Blue mussel</name>
    <dbReference type="NCBI Taxonomy" id="6550"/>
    <lineage>
        <taxon>Eukaryota</taxon>
        <taxon>Metazoa</taxon>
        <taxon>Spiralia</taxon>
        <taxon>Lophotrochozoa</taxon>
        <taxon>Mollusca</taxon>
        <taxon>Bivalvia</taxon>
        <taxon>Autobranchia</taxon>
        <taxon>Pteriomorphia</taxon>
        <taxon>Mytilida</taxon>
        <taxon>Mytiloidea</taxon>
        <taxon>Mytilidae</taxon>
        <taxon>Mytilinae</taxon>
        <taxon>Mytilus</taxon>
    </lineage>
</organism>
<comment type="caution">
    <text evidence="1">The sequence shown here is derived from an EMBL/GenBank/DDBJ whole genome shotgun (WGS) entry which is preliminary data.</text>
</comment>
<reference evidence="1" key="1">
    <citation type="submission" date="2021-03" db="EMBL/GenBank/DDBJ databases">
        <authorList>
            <person name="Bekaert M."/>
        </authorList>
    </citation>
    <scope>NUCLEOTIDE SEQUENCE</scope>
</reference>
<evidence type="ECO:0000313" key="2">
    <source>
        <dbReference type="Proteomes" id="UP000683360"/>
    </source>
</evidence>
<dbReference type="EMBL" id="CAJPWZ010002271">
    <property type="protein sequence ID" value="CAG2234768.1"/>
    <property type="molecule type" value="Genomic_DNA"/>
</dbReference>
<gene>
    <name evidence="1" type="ORF">MEDL_47351</name>
</gene>
<keyword evidence="2" id="KW-1185">Reference proteome</keyword>
<evidence type="ECO:0000313" key="1">
    <source>
        <dbReference type="EMBL" id="CAG2234768.1"/>
    </source>
</evidence>
<dbReference type="Proteomes" id="UP000683360">
    <property type="component" value="Unassembled WGS sequence"/>
</dbReference>
<accession>A0A8S3TT48</accession>